<accession>A0A377TPZ1</accession>
<evidence type="ECO:0000256" key="1">
    <source>
        <dbReference type="SAM" id="MobiDB-lite"/>
    </source>
</evidence>
<dbReference type="Pfam" id="PF03613">
    <property type="entry name" value="EIID-AGA"/>
    <property type="match status" value="1"/>
</dbReference>
<evidence type="ECO:0000313" key="4">
    <source>
        <dbReference type="Proteomes" id="UP000254938"/>
    </source>
</evidence>
<gene>
    <name evidence="3" type="primary">manZ_1</name>
    <name evidence="3" type="ORF">NCTC9140_01661</name>
</gene>
<reference evidence="3 4" key="1">
    <citation type="submission" date="2018-06" db="EMBL/GenBank/DDBJ databases">
        <authorList>
            <consortium name="Pathogen Informatics"/>
            <person name="Doyle S."/>
        </authorList>
    </citation>
    <scope>NUCLEOTIDE SEQUENCE [LARGE SCALE GENOMIC DNA]</scope>
    <source>
        <strain evidence="3 4">NCTC9140</strain>
    </source>
</reference>
<feature type="compositionally biased region" description="Basic and acidic residues" evidence="1">
    <location>
        <begin position="188"/>
        <end position="216"/>
    </location>
</feature>
<dbReference type="Proteomes" id="UP000254938">
    <property type="component" value="Unassembled WGS sequence"/>
</dbReference>
<evidence type="ECO:0000256" key="2">
    <source>
        <dbReference type="SAM" id="Phobius"/>
    </source>
</evidence>
<dbReference type="PROSITE" id="PS51108">
    <property type="entry name" value="PTS_EIID"/>
    <property type="match status" value="1"/>
</dbReference>
<dbReference type="GO" id="GO:0005886">
    <property type="term" value="C:plasma membrane"/>
    <property type="evidence" value="ECO:0007669"/>
    <property type="project" value="TreeGrafter"/>
</dbReference>
<keyword evidence="2" id="KW-0472">Membrane</keyword>
<dbReference type="PANTHER" id="PTHR32502:SF23">
    <property type="entry name" value="TRANSPORT PROTEIN, PTS SYSTEM"/>
    <property type="match status" value="1"/>
</dbReference>
<evidence type="ECO:0000313" key="3">
    <source>
        <dbReference type="EMBL" id="STS79967.1"/>
    </source>
</evidence>
<dbReference type="InterPro" id="IPR050303">
    <property type="entry name" value="GatZ_KbaZ_carbometab"/>
</dbReference>
<dbReference type="EMBL" id="UGKQ01000007">
    <property type="protein sequence ID" value="STS79967.1"/>
    <property type="molecule type" value="Genomic_DNA"/>
</dbReference>
<dbReference type="GO" id="GO:0009401">
    <property type="term" value="P:phosphoenolpyruvate-dependent sugar phosphotransferase system"/>
    <property type="evidence" value="ECO:0007669"/>
    <property type="project" value="InterPro"/>
</dbReference>
<feature type="transmembrane region" description="Helical" evidence="2">
    <location>
        <begin position="151"/>
        <end position="172"/>
    </location>
</feature>
<dbReference type="PANTHER" id="PTHR32502">
    <property type="entry name" value="N-ACETYLGALACTOSAMINE PERMEASE II COMPONENT-RELATED"/>
    <property type="match status" value="1"/>
</dbReference>
<feature type="transmembrane region" description="Helical" evidence="2">
    <location>
        <begin position="75"/>
        <end position="96"/>
    </location>
</feature>
<name>A0A377TPZ1_KLEPN</name>
<feature type="region of interest" description="Disordered" evidence="1">
    <location>
        <begin position="181"/>
        <end position="216"/>
    </location>
</feature>
<protein>
    <submittedName>
        <fullName evidence="3">PTS system protein</fullName>
    </submittedName>
</protein>
<dbReference type="AlphaFoldDB" id="A0A377TPZ1"/>
<dbReference type="InterPro" id="IPR004704">
    <property type="entry name" value="PTS_IID_man"/>
</dbReference>
<sequence>MTTKMISEETLQPQAQEETRITPRDLRRVFWRSFQMEFSWNYERQMNLAFVYALIPVLKKLYPRREELAAALKRHLVFFNTTPHIVTLLLGITTAMEEKNSQQKNMDATAIDNVKASLMGPLAGLGDSFFWGTLRLIATGIGTSLALKGNILGPILFLLVFNVPHILVRWCFTRWGLRTGHRGPAADPEERNDGEPDLRGVDYRSDGSRGDDRFNDRYHHSSLLRRRGGQNPGTGHYQRHSALHAAVGEFWHRLLATGTES</sequence>
<organism evidence="3 4">
    <name type="scientific">Klebsiella pneumoniae</name>
    <dbReference type="NCBI Taxonomy" id="573"/>
    <lineage>
        <taxon>Bacteria</taxon>
        <taxon>Pseudomonadati</taxon>
        <taxon>Pseudomonadota</taxon>
        <taxon>Gammaproteobacteria</taxon>
        <taxon>Enterobacterales</taxon>
        <taxon>Enterobacteriaceae</taxon>
        <taxon>Klebsiella/Raoultella group</taxon>
        <taxon>Klebsiella</taxon>
        <taxon>Klebsiella pneumoniae complex</taxon>
    </lineage>
</organism>
<keyword evidence="2" id="KW-0812">Transmembrane</keyword>
<keyword evidence="2" id="KW-1133">Transmembrane helix</keyword>
<proteinExistence type="predicted"/>